<organism evidence="2 3">
    <name type="scientific">Paenibacillus ginsengarvi</name>
    <dbReference type="NCBI Taxonomy" id="400777"/>
    <lineage>
        <taxon>Bacteria</taxon>
        <taxon>Bacillati</taxon>
        <taxon>Bacillota</taxon>
        <taxon>Bacilli</taxon>
        <taxon>Bacillales</taxon>
        <taxon>Paenibacillaceae</taxon>
        <taxon>Paenibacillus</taxon>
    </lineage>
</organism>
<dbReference type="Proteomes" id="UP000282311">
    <property type="component" value="Unassembled WGS sequence"/>
</dbReference>
<feature type="transmembrane region" description="Helical" evidence="1">
    <location>
        <begin position="203"/>
        <end position="226"/>
    </location>
</feature>
<gene>
    <name evidence="2" type="ORF">D7M11_25155</name>
</gene>
<feature type="transmembrane region" description="Helical" evidence="1">
    <location>
        <begin position="262"/>
        <end position="284"/>
    </location>
</feature>
<accession>A0A3B0BUW2</accession>
<keyword evidence="3" id="KW-1185">Reference proteome</keyword>
<keyword evidence="1" id="KW-0812">Transmembrane</keyword>
<evidence type="ECO:0000313" key="3">
    <source>
        <dbReference type="Proteomes" id="UP000282311"/>
    </source>
</evidence>
<name>A0A3B0BUW2_9BACL</name>
<dbReference type="OrthoDB" id="2664405at2"/>
<keyword evidence="1" id="KW-0472">Membrane</keyword>
<comment type="caution">
    <text evidence="2">The sequence shown here is derived from an EMBL/GenBank/DDBJ whole genome shotgun (WGS) entry which is preliminary data.</text>
</comment>
<proteinExistence type="predicted"/>
<dbReference type="AlphaFoldDB" id="A0A3B0BUW2"/>
<reference evidence="2 3" key="1">
    <citation type="journal article" date="2007" name="Int. J. Syst. Evol. Microbiol.">
        <title>Paenibacillus ginsengarvi sp. nov., isolated from soil from ginseng cultivation.</title>
        <authorList>
            <person name="Yoon M.H."/>
            <person name="Ten L.N."/>
            <person name="Im W.T."/>
        </authorList>
    </citation>
    <scope>NUCLEOTIDE SEQUENCE [LARGE SCALE GENOMIC DNA]</scope>
    <source>
        <strain evidence="2 3">KCTC 13059</strain>
    </source>
</reference>
<feature type="transmembrane region" description="Helical" evidence="1">
    <location>
        <begin position="102"/>
        <end position="122"/>
    </location>
</feature>
<protein>
    <submittedName>
        <fullName evidence="2">Uncharacterized protein</fullName>
    </submittedName>
</protein>
<dbReference type="EMBL" id="RBAH01000022">
    <property type="protein sequence ID" value="RKN75797.1"/>
    <property type="molecule type" value="Genomic_DNA"/>
</dbReference>
<feature type="transmembrane region" description="Helical" evidence="1">
    <location>
        <begin position="174"/>
        <end position="197"/>
    </location>
</feature>
<evidence type="ECO:0000256" key="1">
    <source>
        <dbReference type="SAM" id="Phobius"/>
    </source>
</evidence>
<dbReference type="RefSeq" id="WP_120750027.1">
    <property type="nucleotide sequence ID" value="NZ_RBAH01000022.1"/>
</dbReference>
<keyword evidence="1" id="KW-1133">Transmembrane helix</keyword>
<sequence length="301" mass="33077">MERRSDRSERLQRLWEELSELDDSSPKEVEGLDREKFGQTATTLERYQVAGPSSEQTRELVGRLTTLMAEPERVKFADRLLLAESGKTTIWLRLVRMIASQVRLFSASFWIASAVIIVLGAFLQPVEGGGSNSFFLVSSFVSGAGVFYALRSFGTPMARLESTFPANPVEVMTGRLAIVVFYDIVLALAASLVLSLGGQTGPLFAFIVSWLVPLCMCTLLTFVAVVRLGPWLGAGLSTAVWVIQLVMKDVLGPFYVYSNPGYAFWGSSRLLALGITIVLAVIAYRTVRREAVGEGGRYDQI</sequence>
<evidence type="ECO:0000313" key="2">
    <source>
        <dbReference type="EMBL" id="RKN75797.1"/>
    </source>
</evidence>
<feature type="transmembrane region" description="Helical" evidence="1">
    <location>
        <begin position="134"/>
        <end position="153"/>
    </location>
</feature>